<dbReference type="PRINTS" id="PR00039">
    <property type="entry name" value="HTHLYSR"/>
</dbReference>
<organism evidence="6 7">
    <name type="scientific">Paracoccus lichenicola</name>
    <dbReference type="NCBI Taxonomy" id="2665644"/>
    <lineage>
        <taxon>Bacteria</taxon>
        <taxon>Pseudomonadati</taxon>
        <taxon>Pseudomonadota</taxon>
        <taxon>Alphaproteobacteria</taxon>
        <taxon>Rhodobacterales</taxon>
        <taxon>Paracoccaceae</taxon>
        <taxon>Paracoccus</taxon>
    </lineage>
</organism>
<comment type="similarity">
    <text evidence="1">Belongs to the LysR transcriptional regulatory family.</text>
</comment>
<dbReference type="Gene3D" id="1.10.10.10">
    <property type="entry name" value="Winged helix-like DNA-binding domain superfamily/Winged helix DNA-binding domain"/>
    <property type="match status" value="1"/>
</dbReference>
<dbReference type="RefSeq" id="WP_154766041.1">
    <property type="nucleotide sequence ID" value="NZ_WMBT01000021.1"/>
</dbReference>
<evidence type="ECO:0000256" key="4">
    <source>
        <dbReference type="ARBA" id="ARBA00023163"/>
    </source>
</evidence>
<dbReference type="AlphaFoldDB" id="A0A6L6HUH7"/>
<dbReference type="SUPFAM" id="SSF53850">
    <property type="entry name" value="Periplasmic binding protein-like II"/>
    <property type="match status" value="1"/>
</dbReference>
<dbReference type="PANTHER" id="PTHR30419">
    <property type="entry name" value="HTH-TYPE TRANSCRIPTIONAL REGULATOR YBHD"/>
    <property type="match status" value="1"/>
</dbReference>
<dbReference type="InterPro" id="IPR050950">
    <property type="entry name" value="HTH-type_LysR_regulators"/>
</dbReference>
<feature type="domain" description="HTH lysR-type" evidence="5">
    <location>
        <begin position="3"/>
        <end position="60"/>
    </location>
</feature>
<dbReference type="GO" id="GO:0003700">
    <property type="term" value="F:DNA-binding transcription factor activity"/>
    <property type="evidence" value="ECO:0007669"/>
    <property type="project" value="InterPro"/>
</dbReference>
<dbReference type="InterPro" id="IPR036390">
    <property type="entry name" value="WH_DNA-bd_sf"/>
</dbReference>
<comment type="caution">
    <text evidence="6">The sequence shown here is derived from an EMBL/GenBank/DDBJ whole genome shotgun (WGS) entry which is preliminary data.</text>
</comment>
<evidence type="ECO:0000313" key="7">
    <source>
        <dbReference type="Proteomes" id="UP000481417"/>
    </source>
</evidence>
<dbReference type="EMBL" id="WMBT01000021">
    <property type="protein sequence ID" value="MTE01970.1"/>
    <property type="molecule type" value="Genomic_DNA"/>
</dbReference>
<dbReference type="PANTHER" id="PTHR30419:SF8">
    <property type="entry name" value="NITROGEN ASSIMILATION TRANSCRIPTIONAL ACTIVATOR-RELATED"/>
    <property type="match status" value="1"/>
</dbReference>
<evidence type="ECO:0000256" key="1">
    <source>
        <dbReference type="ARBA" id="ARBA00009437"/>
    </source>
</evidence>
<sequence length="317" mass="33888">MRLNERHLMQLAAVLDAGGVSEGAALLGLTQPAVSRSLSMLEARIGEPLFVKGRRPLQATPLAAQLAAQGRVILAASRQASDAVQGFVKGSKGLVRVGGVPFFMDAMISRMIGAFQCREPEITIQQSYMNLPEVTAALEGDQIDLGIVAIGEVSSGPGFEFTEILPGRNVVACRPSHPLMRKRPVEAGDLTAYPWVAPLPGSPLMSDLQMILMSIGMSDLNIRYSGGSLLSVVNVLAETDALAVLPFSVVFALRDGGHVTVLPYQIPQPNRSLGIMRRAGGLRNPASDRFASHVIAAFDSLRHAIKRHETAVIWGHS</sequence>
<evidence type="ECO:0000313" key="6">
    <source>
        <dbReference type="EMBL" id="MTE01970.1"/>
    </source>
</evidence>
<accession>A0A6L6HUH7</accession>
<dbReference type="GO" id="GO:0003677">
    <property type="term" value="F:DNA binding"/>
    <property type="evidence" value="ECO:0007669"/>
    <property type="project" value="UniProtKB-KW"/>
</dbReference>
<dbReference type="GO" id="GO:0005829">
    <property type="term" value="C:cytosol"/>
    <property type="evidence" value="ECO:0007669"/>
    <property type="project" value="TreeGrafter"/>
</dbReference>
<keyword evidence="2" id="KW-0805">Transcription regulation</keyword>
<keyword evidence="7" id="KW-1185">Reference proteome</keyword>
<evidence type="ECO:0000256" key="2">
    <source>
        <dbReference type="ARBA" id="ARBA00023015"/>
    </source>
</evidence>
<name>A0A6L6HUH7_9RHOB</name>
<keyword evidence="4" id="KW-0804">Transcription</keyword>
<reference evidence="6 7" key="1">
    <citation type="submission" date="2019-11" db="EMBL/GenBank/DDBJ databases">
        <authorList>
            <person name="Lang L."/>
        </authorList>
    </citation>
    <scope>NUCLEOTIDE SEQUENCE [LARGE SCALE GENOMIC DNA]</scope>
    <source>
        <strain evidence="6 7">YIM 132242</strain>
    </source>
</reference>
<evidence type="ECO:0000259" key="5">
    <source>
        <dbReference type="PROSITE" id="PS50931"/>
    </source>
</evidence>
<evidence type="ECO:0000256" key="3">
    <source>
        <dbReference type="ARBA" id="ARBA00023125"/>
    </source>
</evidence>
<dbReference type="PROSITE" id="PS50931">
    <property type="entry name" value="HTH_LYSR"/>
    <property type="match status" value="1"/>
</dbReference>
<dbReference type="Pfam" id="PF03466">
    <property type="entry name" value="LysR_substrate"/>
    <property type="match status" value="1"/>
</dbReference>
<dbReference type="InterPro" id="IPR005119">
    <property type="entry name" value="LysR_subst-bd"/>
</dbReference>
<keyword evidence="3" id="KW-0238">DNA-binding</keyword>
<protein>
    <submittedName>
        <fullName evidence="6">LysR family transcriptional regulator</fullName>
    </submittedName>
</protein>
<dbReference type="Proteomes" id="UP000481417">
    <property type="component" value="Unassembled WGS sequence"/>
</dbReference>
<proteinExistence type="inferred from homology"/>
<dbReference type="Pfam" id="PF00126">
    <property type="entry name" value="HTH_1"/>
    <property type="match status" value="1"/>
</dbReference>
<gene>
    <name evidence="6" type="ORF">GIY56_16895</name>
</gene>
<dbReference type="InterPro" id="IPR000847">
    <property type="entry name" value="LysR_HTH_N"/>
</dbReference>
<dbReference type="InterPro" id="IPR036388">
    <property type="entry name" value="WH-like_DNA-bd_sf"/>
</dbReference>
<dbReference type="SUPFAM" id="SSF46785">
    <property type="entry name" value="Winged helix' DNA-binding domain"/>
    <property type="match status" value="1"/>
</dbReference>
<dbReference type="Gene3D" id="3.40.190.290">
    <property type="match status" value="1"/>
</dbReference>